<dbReference type="GO" id="GO:0005654">
    <property type="term" value="C:nucleoplasm"/>
    <property type="evidence" value="ECO:0007669"/>
    <property type="project" value="UniProtKB-SubCell"/>
</dbReference>
<evidence type="ECO:0000256" key="1">
    <source>
        <dbReference type="ARBA" id="ARBA00004642"/>
    </source>
</evidence>
<feature type="domain" description="THAP-type" evidence="13">
    <location>
        <begin position="5"/>
        <end position="88"/>
    </location>
</feature>
<gene>
    <name evidence="15" type="primary">LOC115878577</name>
</gene>
<evidence type="ECO:0000256" key="8">
    <source>
        <dbReference type="ARBA" id="ARBA00023125"/>
    </source>
</evidence>
<dbReference type="SMART" id="SM00980">
    <property type="entry name" value="THAP"/>
    <property type="match status" value="1"/>
</dbReference>
<dbReference type="AlphaFoldDB" id="A0A6J2XIN5"/>
<dbReference type="InParanoid" id="A0A6J2XIN5"/>
<organism evidence="14 15">
    <name type="scientific">Sitophilus oryzae</name>
    <name type="common">Rice weevil</name>
    <name type="synonym">Curculio oryzae</name>
    <dbReference type="NCBI Taxonomy" id="7048"/>
    <lineage>
        <taxon>Eukaryota</taxon>
        <taxon>Metazoa</taxon>
        <taxon>Ecdysozoa</taxon>
        <taxon>Arthropoda</taxon>
        <taxon>Hexapoda</taxon>
        <taxon>Insecta</taxon>
        <taxon>Pterygota</taxon>
        <taxon>Neoptera</taxon>
        <taxon>Endopterygota</taxon>
        <taxon>Coleoptera</taxon>
        <taxon>Polyphaga</taxon>
        <taxon>Cucujiformia</taxon>
        <taxon>Curculionidae</taxon>
        <taxon>Dryophthorinae</taxon>
        <taxon>Sitophilus</taxon>
    </lineage>
</organism>
<keyword evidence="8 12" id="KW-0238">DNA-binding</keyword>
<dbReference type="PANTHER" id="PTHR46600:SF1">
    <property type="entry name" value="THAP DOMAIN-CONTAINING PROTEIN 1"/>
    <property type="match status" value="1"/>
</dbReference>
<evidence type="ECO:0000313" key="15">
    <source>
        <dbReference type="RefSeq" id="XP_030750971.1"/>
    </source>
</evidence>
<evidence type="ECO:0000256" key="5">
    <source>
        <dbReference type="ARBA" id="ARBA00022833"/>
    </source>
</evidence>
<keyword evidence="9" id="KW-0804">Transcription</keyword>
<evidence type="ECO:0000313" key="14">
    <source>
        <dbReference type="Proteomes" id="UP000504635"/>
    </source>
</evidence>
<keyword evidence="4 12" id="KW-0863">Zinc-finger</keyword>
<dbReference type="SUPFAM" id="SSF57716">
    <property type="entry name" value="Glucocorticoid receptor-like (DNA-binding domain)"/>
    <property type="match status" value="1"/>
</dbReference>
<evidence type="ECO:0000256" key="7">
    <source>
        <dbReference type="ARBA" id="ARBA00023054"/>
    </source>
</evidence>
<evidence type="ECO:0000256" key="12">
    <source>
        <dbReference type="PROSITE-ProRule" id="PRU00309"/>
    </source>
</evidence>
<dbReference type="Gene3D" id="6.20.210.20">
    <property type="entry name" value="THAP domain"/>
    <property type="match status" value="1"/>
</dbReference>
<proteinExistence type="inferred from homology"/>
<comment type="similarity">
    <text evidence="2">Belongs to the THAP1 family.</text>
</comment>
<evidence type="ECO:0000256" key="9">
    <source>
        <dbReference type="ARBA" id="ARBA00023163"/>
    </source>
</evidence>
<dbReference type="OrthoDB" id="6784213at2759"/>
<dbReference type="RefSeq" id="XP_030750971.1">
    <property type="nucleotide sequence ID" value="XM_030895111.1"/>
</dbReference>
<dbReference type="GO" id="GO:0008270">
    <property type="term" value="F:zinc ion binding"/>
    <property type="evidence" value="ECO:0007669"/>
    <property type="project" value="UniProtKB-KW"/>
</dbReference>
<accession>A0A6J2XIN5</accession>
<dbReference type="GeneID" id="115878577"/>
<evidence type="ECO:0000256" key="6">
    <source>
        <dbReference type="ARBA" id="ARBA00023015"/>
    </source>
</evidence>
<dbReference type="KEGG" id="soy:115878577"/>
<keyword evidence="6" id="KW-0805">Transcription regulation</keyword>
<evidence type="ECO:0000256" key="3">
    <source>
        <dbReference type="ARBA" id="ARBA00022723"/>
    </source>
</evidence>
<keyword evidence="5" id="KW-0862">Zinc</keyword>
<protein>
    <submittedName>
        <fullName evidence="15">Uncharacterized protein LOC115878577 isoform X1</fullName>
    </submittedName>
</protein>
<dbReference type="PANTHER" id="PTHR46600">
    <property type="entry name" value="THAP DOMAIN-CONTAINING"/>
    <property type="match status" value="1"/>
</dbReference>
<evidence type="ECO:0000256" key="10">
    <source>
        <dbReference type="ARBA" id="ARBA00023242"/>
    </source>
</evidence>
<keyword evidence="10" id="KW-0539">Nucleus</keyword>
<reference evidence="15" key="1">
    <citation type="submission" date="2025-08" db="UniProtKB">
        <authorList>
            <consortium name="RefSeq"/>
        </authorList>
    </citation>
    <scope>IDENTIFICATION</scope>
    <source>
        <tissue evidence="15">Gonads</tissue>
    </source>
</reference>
<name>A0A6J2XIN5_SITOR</name>
<evidence type="ECO:0000259" key="13">
    <source>
        <dbReference type="PROSITE" id="PS50950"/>
    </source>
</evidence>
<dbReference type="InterPro" id="IPR026516">
    <property type="entry name" value="THAP1/10"/>
</dbReference>
<evidence type="ECO:0000256" key="4">
    <source>
        <dbReference type="ARBA" id="ARBA00022771"/>
    </source>
</evidence>
<keyword evidence="14" id="KW-1185">Reference proteome</keyword>
<dbReference type="Pfam" id="PF05485">
    <property type="entry name" value="THAP"/>
    <property type="match status" value="1"/>
</dbReference>
<dbReference type="InterPro" id="IPR006612">
    <property type="entry name" value="THAP_Znf"/>
</dbReference>
<dbReference type="InterPro" id="IPR038441">
    <property type="entry name" value="THAP_Znf_sf"/>
</dbReference>
<dbReference type="GO" id="GO:0043565">
    <property type="term" value="F:sequence-specific DNA binding"/>
    <property type="evidence" value="ECO:0007669"/>
    <property type="project" value="InterPro"/>
</dbReference>
<keyword evidence="11" id="KW-0131">Cell cycle</keyword>
<keyword evidence="7" id="KW-0175">Coiled coil</keyword>
<dbReference type="SMART" id="SM00692">
    <property type="entry name" value="DM3"/>
    <property type="match status" value="1"/>
</dbReference>
<comment type="subcellular location">
    <subcellularLocation>
        <location evidence="1">Nucleus</location>
        <location evidence="1">Nucleoplasm</location>
    </subcellularLocation>
</comment>
<evidence type="ECO:0000256" key="2">
    <source>
        <dbReference type="ARBA" id="ARBA00006177"/>
    </source>
</evidence>
<keyword evidence="3" id="KW-0479">Metal-binding</keyword>
<evidence type="ECO:0000256" key="11">
    <source>
        <dbReference type="ARBA" id="ARBA00023306"/>
    </source>
</evidence>
<dbReference type="PROSITE" id="PS50950">
    <property type="entry name" value="ZF_THAP"/>
    <property type="match status" value="1"/>
</dbReference>
<sequence length="307" mass="35186">MVQGNERRCYVCNRKKTPELTFHKFPKNPSAREPWLKFCKLEIDIDYEYIKYIAICSCHFTPDDYLEPRAKELGNNLILKRGRYPTIKAPKPKKRLARQDASSIPENMQNSEPTVTKHISTQQSQVILVQQSNVSTSSQLPQLQPKPKLHRKMHHILPKSDHSPQLLIYNTVPVLQVGTIPTPQMPQKSPISTPTVPNECKIKIEGATVVSSSEQPKILPFSTLKGPHDRLPRFVGDITSKHLNTLEDARWCFNLAKTKLSQQTKKIKMLHQSKLRLTKKVKNLEALVNVLMKNENPDNETIEVIHE</sequence>
<dbReference type="Proteomes" id="UP000504635">
    <property type="component" value="Unplaced"/>
</dbReference>